<dbReference type="GeneID" id="30211324"/>
<dbReference type="PANTHER" id="PTHR35192:SF2">
    <property type="entry name" value="APPLE DOMAIN-CONTAINING PROTEIN"/>
    <property type="match status" value="1"/>
</dbReference>
<dbReference type="InterPro" id="IPR048661">
    <property type="entry name" value="CPL1-like"/>
</dbReference>
<proteinExistence type="predicted"/>
<evidence type="ECO:0000313" key="6">
    <source>
        <dbReference type="Proteomes" id="UP000092730"/>
    </source>
</evidence>
<dbReference type="OrthoDB" id="439917at2759"/>
<dbReference type="STRING" id="1296100.A0A1B9FYU9"/>
<reference evidence="4" key="1">
    <citation type="submission" date="2013-07" db="EMBL/GenBank/DDBJ databases">
        <title>The Genome Sequence of Cryptococcus bestiolae CBS10118.</title>
        <authorList>
            <consortium name="The Broad Institute Genome Sequencing Platform"/>
            <person name="Cuomo C."/>
            <person name="Litvintseva A."/>
            <person name="Chen Y."/>
            <person name="Heitman J."/>
            <person name="Sun S."/>
            <person name="Springer D."/>
            <person name="Dromer F."/>
            <person name="Young S.K."/>
            <person name="Zeng Q."/>
            <person name="Gargeya S."/>
            <person name="Fitzgerald M."/>
            <person name="Abouelleil A."/>
            <person name="Alvarado L."/>
            <person name="Berlin A.M."/>
            <person name="Chapman S.B."/>
            <person name="Dewar J."/>
            <person name="Goldberg J."/>
            <person name="Griggs A."/>
            <person name="Gujja S."/>
            <person name="Hansen M."/>
            <person name="Howarth C."/>
            <person name="Imamovic A."/>
            <person name="Larimer J."/>
            <person name="McCowan C."/>
            <person name="Murphy C."/>
            <person name="Pearson M."/>
            <person name="Priest M."/>
            <person name="Roberts A."/>
            <person name="Saif S."/>
            <person name="Shea T."/>
            <person name="Sykes S."/>
            <person name="Wortman J."/>
            <person name="Nusbaum C."/>
            <person name="Birren B."/>
        </authorList>
    </citation>
    <scope>NUCLEOTIDE SEQUENCE [LARGE SCALE GENOMIC DNA]</scope>
    <source>
        <strain evidence="4">CBS 10118</strain>
    </source>
</reference>
<sequence>MFFPSFLLALPILGATASLLSQDSEPSNSTLSSRHNGGGSSSKGSYQTCARVAGTFGHYKYDFGCLCKDDLDEYCRDNGIHSEIQWAMDAYISKYGKTSYYPSNAQPTCDGRGGYTCGALYKKSDGSCSTSACSDNHWSTNGSCCPRGQTYSNGRCCGTTGCSSNRGQCTPIYTCPQGEEYKSTKCCKTYLSEINGQCACQAGYEDDGSKCQPKCKSNEKLDGRTGKCQPVCDENNGFTYQKCKGSNQPICCSRGQTAHNTVCCPNGKEEINSSGVCCTAGVGAKVQDGKCIEPTSKPKPKAKKAGIPVQLTLKENVPYGMEENRNGQLCPARMAACPVEGRQEGEYECINPLEDLQSCGGCSSMGTGQDCSAIPGARWMGCNLGKCQVYSCMKGWKLNGDGTACERK</sequence>
<dbReference type="Pfam" id="PF21671">
    <property type="entry name" value="CPL1-like"/>
    <property type="match status" value="1"/>
</dbReference>
<reference evidence="5" key="2">
    <citation type="submission" date="2013-07" db="EMBL/GenBank/DDBJ databases">
        <authorList>
            <consortium name="The Broad Institute Genome Sequencing Platform"/>
            <person name="Cuomo C."/>
            <person name="Litvintseva A."/>
            <person name="Chen Y."/>
            <person name="Heitman J."/>
            <person name="Sun S."/>
            <person name="Springer D."/>
            <person name="Dromer F."/>
            <person name="Young S.K."/>
            <person name="Zeng Q."/>
            <person name="Gargeya S."/>
            <person name="Fitzgerald M."/>
            <person name="Abouelleil A."/>
            <person name="Alvarado L."/>
            <person name="Berlin A.M."/>
            <person name="Chapman S.B."/>
            <person name="Dewar J."/>
            <person name="Goldberg J."/>
            <person name="Griggs A."/>
            <person name="Gujja S."/>
            <person name="Hansen M."/>
            <person name="Howarth C."/>
            <person name="Imamovic A."/>
            <person name="Larimer J."/>
            <person name="McCowan C."/>
            <person name="Murphy C."/>
            <person name="Pearson M."/>
            <person name="Priest M."/>
            <person name="Roberts A."/>
            <person name="Saif S."/>
            <person name="Shea T."/>
            <person name="Sykes S."/>
            <person name="Wortman J."/>
            <person name="Nusbaum C."/>
            <person name="Birren B."/>
        </authorList>
    </citation>
    <scope>NUCLEOTIDE SEQUENCE</scope>
    <source>
        <strain evidence="5">CBS 10118</strain>
    </source>
</reference>
<dbReference type="AlphaFoldDB" id="A0A1B9FYU9"/>
<evidence type="ECO:0000256" key="2">
    <source>
        <dbReference type="SAM" id="SignalP"/>
    </source>
</evidence>
<dbReference type="KEGG" id="kbi:30211324"/>
<keyword evidence="6" id="KW-1185">Reference proteome</keyword>
<dbReference type="EMBL" id="KI894023">
    <property type="protein sequence ID" value="OCF23939.1"/>
    <property type="molecule type" value="Genomic_DNA"/>
</dbReference>
<organism evidence="4">
    <name type="scientific">Kwoniella bestiolae CBS 10118</name>
    <dbReference type="NCBI Taxonomy" id="1296100"/>
    <lineage>
        <taxon>Eukaryota</taxon>
        <taxon>Fungi</taxon>
        <taxon>Dikarya</taxon>
        <taxon>Basidiomycota</taxon>
        <taxon>Agaricomycotina</taxon>
        <taxon>Tremellomycetes</taxon>
        <taxon>Tremellales</taxon>
        <taxon>Cryptococcaceae</taxon>
        <taxon>Kwoniella</taxon>
    </lineage>
</organism>
<dbReference type="EMBL" id="CP144546">
    <property type="protein sequence ID" value="WVW85301.1"/>
    <property type="molecule type" value="Genomic_DNA"/>
</dbReference>
<evidence type="ECO:0000313" key="5">
    <source>
        <dbReference type="EMBL" id="WVW85301.1"/>
    </source>
</evidence>
<feature type="region of interest" description="Disordered" evidence="1">
    <location>
        <begin position="24"/>
        <end position="45"/>
    </location>
</feature>
<dbReference type="RefSeq" id="XP_019045009.1">
    <property type="nucleotide sequence ID" value="XM_019193532.1"/>
</dbReference>
<feature type="signal peptide" evidence="2">
    <location>
        <begin position="1"/>
        <end position="17"/>
    </location>
</feature>
<reference evidence="5" key="4">
    <citation type="submission" date="2024-02" db="EMBL/GenBank/DDBJ databases">
        <title>Comparative genomics of Cryptococcus and Kwoniella reveals pathogenesis evolution and contrasting modes of karyotype evolution via chromosome fusion or intercentromeric recombination.</title>
        <authorList>
            <person name="Coelho M.A."/>
            <person name="David-Palma M."/>
            <person name="Shea T."/>
            <person name="Bowers K."/>
            <person name="McGinley-Smith S."/>
            <person name="Mohammad A.W."/>
            <person name="Gnirke A."/>
            <person name="Yurkov A.M."/>
            <person name="Nowrousian M."/>
            <person name="Sun S."/>
            <person name="Cuomo C.A."/>
            <person name="Heitman J."/>
        </authorList>
    </citation>
    <scope>NUCLEOTIDE SEQUENCE</scope>
    <source>
        <strain evidence="5">CBS 10118</strain>
    </source>
</reference>
<evidence type="ECO:0000313" key="4">
    <source>
        <dbReference type="EMBL" id="OCF23939.1"/>
    </source>
</evidence>
<accession>A0A1B9FYU9</accession>
<evidence type="ECO:0000259" key="3">
    <source>
        <dbReference type="Pfam" id="PF21671"/>
    </source>
</evidence>
<dbReference type="InterPro" id="IPR038955">
    <property type="entry name" value="PriA/CPL1_fungi"/>
</dbReference>
<name>A0A1B9FYU9_9TREE</name>
<feature type="domain" description="Protein CPL1-like" evidence="3">
    <location>
        <begin position="347"/>
        <end position="405"/>
    </location>
</feature>
<keyword evidence="2" id="KW-0732">Signal</keyword>
<reference evidence="4" key="3">
    <citation type="submission" date="2014-01" db="EMBL/GenBank/DDBJ databases">
        <title>Evolution of pathogenesis and genome organization in the Tremellales.</title>
        <authorList>
            <person name="Cuomo C."/>
            <person name="Litvintseva A."/>
            <person name="Heitman J."/>
            <person name="Chen Y."/>
            <person name="Sun S."/>
            <person name="Springer D."/>
            <person name="Dromer F."/>
            <person name="Young S."/>
            <person name="Zeng Q."/>
            <person name="Chapman S."/>
            <person name="Gujja S."/>
            <person name="Saif S."/>
            <person name="Birren B."/>
        </authorList>
    </citation>
    <scope>NUCLEOTIDE SEQUENCE</scope>
    <source>
        <strain evidence="4">CBS 10118</strain>
    </source>
</reference>
<dbReference type="Proteomes" id="UP000092730">
    <property type="component" value="Chromosome 6"/>
</dbReference>
<dbReference type="PANTHER" id="PTHR35192">
    <property type="entry name" value="PROTEIN, PUTATIVE-RELATED"/>
    <property type="match status" value="1"/>
</dbReference>
<protein>
    <recommendedName>
        <fullName evidence="3">Protein CPL1-like domain-containing protein</fullName>
    </recommendedName>
</protein>
<feature type="chain" id="PRO_5042334721" description="Protein CPL1-like domain-containing protein" evidence="2">
    <location>
        <begin position="18"/>
        <end position="408"/>
    </location>
</feature>
<dbReference type="VEuPathDB" id="FungiDB:I302_06925"/>
<gene>
    <name evidence="4" type="ORF">I302_06925</name>
    <name evidence="5" type="ORF">I302_107339</name>
</gene>
<evidence type="ECO:0000256" key="1">
    <source>
        <dbReference type="SAM" id="MobiDB-lite"/>
    </source>
</evidence>
<feature type="compositionally biased region" description="Polar residues" evidence="1">
    <location>
        <begin position="24"/>
        <end position="35"/>
    </location>
</feature>